<dbReference type="EMBL" id="CAXLJM020000124">
    <property type="protein sequence ID" value="CAL8139124.1"/>
    <property type="molecule type" value="Genomic_DNA"/>
</dbReference>
<keyword evidence="3" id="KW-1185">Reference proteome</keyword>
<proteinExistence type="predicted"/>
<gene>
    <name evidence="2" type="ORF">ODALV1_LOCUS27694</name>
</gene>
<name>A0ABP1RYN9_9HEXA</name>
<accession>A0ABP1RYN9</accession>
<organism evidence="2 3">
    <name type="scientific">Orchesella dallaii</name>
    <dbReference type="NCBI Taxonomy" id="48710"/>
    <lineage>
        <taxon>Eukaryota</taxon>
        <taxon>Metazoa</taxon>
        <taxon>Ecdysozoa</taxon>
        <taxon>Arthropoda</taxon>
        <taxon>Hexapoda</taxon>
        <taxon>Collembola</taxon>
        <taxon>Entomobryomorpha</taxon>
        <taxon>Entomobryoidea</taxon>
        <taxon>Orchesellidae</taxon>
        <taxon>Orchesellinae</taxon>
        <taxon>Orchesella</taxon>
    </lineage>
</organism>
<sequence length="208" mass="24128">MFPHYYGDGLVFITKVSSNPDNTSVIIFTTHFPHSFGELWELEDDLVQNAPVIIVLNYSDAALLEQRNMEHNPYQRVIVIQNFLDLQAPAWVDRTIDDIVHGMAASQGRHPTAYDHLKGWADILGLYVYSYWYLARTVHSTFWDTIRYDAAFITQPFNHEAPRTANMIPELYEELVPQLQENSDTESDEYDEQIQNPEQPEIHNLEAN</sequence>
<feature type="compositionally biased region" description="Acidic residues" evidence="1">
    <location>
        <begin position="183"/>
        <end position="192"/>
    </location>
</feature>
<comment type="caution">
    <text evidence="2">The sequence shown here is derived from an EMBL/GenBank/DDBJ whole genome shotgun (WGS) entry which is preliminary data.</text>
</comment>
<dbReference type="Proteomes" id="UP001642540">
    <property type="component" value="Unassembled WGS sequence"/>
</dbReference>
<evidence type="ECO:0000313" key="2">
    <source>
        <dbReference type="EMBL" id="CAL8139124.1"/>
    </source>
</evidence>
<protein>
    <submittedName>
        <fullName evidence="2">Uncharacterized protein</fullName>
    </submittedName>
</protein>
<evidence type="ECO:0000313" key="3">
    <source>
        <dbReference type="Proteomes" id="UP001642540"/>
    </source>
</evidence>
<evidence type="ECO:0000256" key="1">
    <source>
        <dbReference type="SAM" id="MobiDB-lite"/>
    </source>
</evidence>
<reference evidence="2 3" key="1">
    <citation type="submission" date="2024-08" db="EMBL/GenBank/DDBJ databases">
        <authorList>
            <person name="Cucini C."/>
            <person name="Frati F."/>
        </authorList>
    </citation>
    <scope>NUCLEOTIDE SEQUENCE [LARGE SCALE GENOMIC DNA]</scope>
</reference>
<feature type="region of interest" description="Disordered" evidence="1">
    <location>
        <begin position="180"/>
        <end position="208"/>
    </location>
</feature>